<feature type="region of interest" description="Disordered" evidence="1">
    <location>
        <begin position="1"/>
        <end position="24"/>
    </location>
</feature>
<dbReference type="AlphaFoldDB" id="D2DT14"/>
<sequence length="98" mass="10948">MASLTSHPLIAHPPPHPSLNHGDVRGLPLEAHMSSQQWISTEAHWRYQQRRGIGSLETLTERRDIAGALYWSLVVWSCLPAVLIVILPSCKTIPGYTK</sequence>
<keyword evidence="2" id="KW-1133">Transmembrane helix</keyword>
<name>D2DT14_SCYPA</name>
<feature type="transmembrane region" description="Helical" evidence="2">
    <location>
        <begin position="68"/>
        <end position="88"/>
    </location>
</feature>
<reference evidence="3" key="1">
    <citation type="submission" date="2009-02" db="EMBL/GenBank/DDBJ databases">
        <title>Construction of SSH cDNA library from hemocytes of Scylla paramamosain LPS-challenged.</title>
        <authorList>
            <person name="Wang K.J."/>
            <person name="Chen F.Y."/>
            <person name="Bo J."/>
            <person name="Ren H.L."/>
        </authorList>
    </citation>
    <scope>NUCLEOTIDE SEQUENCE</scope>
</reference>
<evidence type="ECO:0000256" key="2">
    <source>
        <dbReference type="SAM" id="Phobius"/>
    </source>
</evidence>
<evidence type="ECO:0000313" key="3">
    <source>
        <dbReference type="EMBL" id="ACY66574.1"/>
    </source>
</evidence>
<protein>
    <submittedName>
        <fullName evidence="3">Uncharacterized protein</fullName>
    </submittedName>
</protein>
<evidence type="ECO:0000256" key="1">
    <source>
        <dbReference type="SAM" id="MobiDB-lite"/>
    </source>
</evidence>
<proteinExistence type="evidence at transcript level"/>
<keyword evidence="2" id="KW-0812">Transmembrane</keyword>
<accession>D2DT14</accession>
<organism evidence="3">
    <name type="scientific">Scylla paramamosain</name>
    <name type="common">Mud crab</name>
    <dbReference type="NCBI Taxonomy" id="85552"/>
    <lineage>
        <taxon>Eukaryota</taxon>
        <taxon>Metazoa</taxon>
        <taxon>Ecdysozoa</taxon>
        <taxon>Arthropoda</taxon>
        <taxon>Crustacea</taxon>
        <taxon>Multicrustacea</taxon>
        <taxon>Malacostraca</taxon>
        <taxon>Eumalacostraca</taxon>
        <taxon>Eucarida</taxon>
        <taxon>Decapoda</taxon>
        <taxon>Pleocyemata</taxon>
        <taxon>Brachyura</taxon>
        <taxon>Eubrachyura</taxon>
        <taxon>Portunoidea</taxon>
        <taxon>Portunidae</taxon>
        <taxon>Portuninae</taxon>
        <taxon>Scylla</taxon>
    </lineage>
</organism>
<keyword evidence="2" id="KW-0472">Membrane</keyword>
<dbReference type="EMBL" id="FJ774853">
    <property type="protein sequence ID" value="ACY66574.1"/>
    <property type="molecule type" value="mRNA"/>
</dbReference>